<dbReference type="Proteomes" id="UP001157006">
    <property type="component" value="Chromosome 6"/>
</dbReference>
<name>A0AAV1B368_VICFA</name>
<feature type="compositionally biased region" description="Basic and acidic residues" evidence="1">
    <location>
        <begin position="10"/>
        <end position="21"/>
    </location>
</feature>
<reference evidence="2 3" key="1">
    <citation type="submission" date="2023-01" db="EMBL/GenBank/DDBJ databases">
        <authorList>
            <person name="Kreplak J."/>
        </authorList>
    </citation>
    <scope>NUCLEOTIDE SEQUENCE [LARGE SCALE GENOMIC DNA]</scope>
</reference>
<proteinExistence type="predicted"/>
<organism evidence="2 3">
    <name type="scientific">Vicia faba</name>
    <name type="common">Broad bean</name>
    <name type="synonym">Faba vulgaris</name>
    <dbReference type="NCBI Taxonomy" id="3906"/>
    <lineage>
        <taxon>Eukaryota</taxon>
        <taxon>Viridiplantae</taxon>
        <taxon>Streptophyta</taxon>
        <taxon>Embryophyta</taxon>
        <taxon>Tracheophyta</taxon>
        <taxon>Spermatophyta</taxon>
        <taxon>Magnoliopsida</taxon>
        <taxon>eudicotyledons</taxon>
        <taxon>Gunneridae</taxon>
        <taxon>Pentapetalae</taxon>
        <taxon>rosids</taxon>
        <taxon>fabids</taxon>
        <taxon>Fabales</taxon>
        <taxon>Fabaceae</taxon>
        <taxon>Papilionoideae</taxon>
        <taxon>50 kb inversion clade</taxon>
        <taxon>NPAAA clade</taxon>
        <taxon>Hologalegina</taxon>
        <taxon>IRL clade</taxon>
        <taxon>Fabeae</taxon>
        <taxon>Vicia</taxon>
    </lineage>
</organism>
<dbReference type="AlphaFoldDB" id="A0AAV1B368"/>
<keyword evidence="3" id="KW-1185">Reference proteome</keyword>
<evidence type="ECO:0000313" key="3">
    <source>
        <dbReference type="Proteomes" id="UP001157006"/>
    </source>
</evidence>
<evidence type="ECO:0000256" key="1">
    <source>
        <dbReference type="SAM" id="MobiDB-lite"/>
    </source>
</evidence>
<feature type="region of interest" description="Disordered" evidence="1">
    <location>
        <begin position="1"/>
        <end position="42"/>
    </location>
</feature>
<evidence type="ECO:0000313" key="2">
    <source>
        <dbReference type="EMBL" id="CAI8617020.1"/>
    </source>
</evidence>
<accession>A0AAV1B368</accession>
<sequence>MVVAKHRCRSPSDHSIRHTIDHTTTTPQSNPPLTDPTAPPLHPLCQIEPLSHTTTLPLLLRQPPSSKSHTTITGSAHQLLETTRSVPTSMQIATKHHAYPANLELPPTFFHRSETSSTSRC</sequence>
<dbReference type="EMBL" id="OX451741">
    <property type="protein sequence ID" value="CAI8617020.1"/>
    <property type="molecule type" value="Genomic_DNA"/>
</dbReference>
<gene>
    <name evidence="2" type="ORF">VFH_VI056560</name>
</gene>
<feature type="compositionally biased region" description="Pro residues" evidence="1">
    <location>
        <begin position="29"/>
        <end position="42"/>
    </location>
</feature>
<protein>
    <submittedName>
        <fullName evidence="2">Uncharacterized protein</fullName>
    </submittedName>
</protein>